<evidence type="ECO:0000313" key="2">
    <source>
        <dbReference type="Proteomes" id="UP000580250"/>
    </source>
</evidence>
<proteinExistence type="predicted"/>
<gene>
    <name evidence="1" type="ORF">MENT_LOCUS27731</name>
</gene>
<reference evidence="1 2" key="1">
    <citation type="submission" date="2020-08" db="EMBL/GenBank/DDBJ databases">
        <authorList>
            <person name="Koutsovoulos G."/>
            <person name="Danchin GJ E."/>
        </authorList>
    </citation>
    <scope>NUCLEOTIDE SEQUENCE [LARGE SCALE GENOMIC DNA]</scope>
</reference>
<evidence type="ECO:0000313" key="1">
    <source>
        <dbReference type="EMBL" id="CAD2175964.1"/>
    </source>
</evidence>
<comment type="caution">
    <text evidence="1">The sequence shown here is derived from an EMBL/GenBank/DDBJ whole genome shotgun (WGS) entry which is preliminary data.</text>
</comment>
<dbReference type="EMBL" id="CAJEWN010000265">
    <property type="protein sequence ID" value="CAD2175964.1"/>
    <property type="molecule type" value="Genomic_DNA"/>
</dbReference>
<dbReference type="AlphaFoldDB" id="A0A6V7VN72"/>
<protein>
    <submittedName>
        <fullName evidence="1">Uncharacterized protein</fullName>
    </submittedName>
</protein>
<organism evidence="1 2">
    <name type="scientific">Meloidogyne enterolobii</name>
    <name type="common">Root-knot nematode worm</name>
    <name type="synonym">Meloidogyne mayaguensis</name>
    <dbReference type="NCBI Taxonomy" id="390850"/>
    <lineage>
        <taxon>Eukaryota</taxon>
        <taxon>Metazoa</taxon>
        <taxon>Ecdysozoa</taxon>
        <taxon>Nematoda</taxon>
        <taxon>Chromadorea</taxon>
        <taxon>Rhabditida</taxon>
        <taxon>Tylenchina</taxon>
        <taxon>Tylenchomorpha</taxon>
        <taxon>Tylenchoidea</taxon>
        <taxon>Meloidogynidae</taxon>
        <taxon>Meloidogyninae</taxon>
        <taxon>Meloidogyne</taxon>
    </lineage>
</organism>
<name>A0A6V7VN72_MELEN</name>
<dbReference type="Proteomes" id="UP000580250">
    <property type="component" value="Unassembled WGS sequence"/>
</dbReference>
<sequence length="44" mass="5178">MMIFFSFLIHKYLISNNLLKIIANATSLYNKFPEFTEYSPNTTT</sequence>
<accession>A0A6V7VN72</accession>